<protein>
    <recommendedName>
        <fullName evidence="2">Septum formation-related domain-containing protein</fullName>
    </recommendedName>
</protein>
<evidence type="ECO:0000259" key="2">
    <source>
        <dbReference type="Pfam" id="PF13845"/>
    </source>
</evidence>
<proteinExistence type="predicted"/>
<name>A0A7W8QPR5_9ACTN</name>
<feature type="compositionally biased region" description="Acidic residues" evidence="1">
    <location>
        <begin position="61"/>
        <end position="70"/>
    </location>
</feature>
<dbReference type="EMBL" id="JACHDB010000001">
    <property type="protein sequence ID" value="MBB5434221.1"/>
    <property type="molecule type" value="Genomic_DNA"/>
</dbReference>
<dbReference type="RefSeq" id="WP_184394665.1">
    <property type="nucleotide sequence ID" value="NZ_BAAAJD010000021.1"/>
</dbReference>
<evidence type="ECO:0000256" key="1">
    <source>
        <dbReference type="SAM" id="MobiDB-lite"/>
    </source>
</evidence>
<gene>
    <name evidence="3" type="ORF">HDA36_004305</name>
</gene>
<feature type="region of interest" description="Disordered" evidence="1">
    <location>
        <begin position="39"/>
        <end position="70"/>
    </location>
</feature>
<organism evidence="3 4">
    <name type="scientific">Nocardiopsis composta</name>
    <dbReference type="NCBI Taxonomy" id="157465"/>
    <lineage>
        <taxon>Bacteria</taxon>
        <taxon>Bacillati</taxon>
        <taxon>Actinomycetota</taxon>
        <taxon>Actinomycetes</taxon>
        <taxon>Streptosporangiales</taxon>
        <taxon>Nocardiopsidaceae</taxon>
        <taxon>Nocardiopsis</taxon>
    </lineage>
</organism>
<keyword evidence="4" id="KW-1185">Reference proteome</keyword>
<evidence type="ECO:0000313" key="4">
    <source>
        <dbReference type="Proteomes" id="UP000572635"/>
    </source>
</evidence>
<sequence length="197" mass="20435">MSLDTTAFAPMAKKALLGAALIGAVTMSSGCGALINGIQQAQQESRGEEAPPPPDAGADSPTDEPIEDPATDVPAEEEDVAAFDISVGDCLNDESIVGEVSEVPLVDCSSPHDSEVYASTTSTATSWPGDDGIAQEAQEFCETEFTTFIGVPAGESMYQFSYYTPTQDAFDNFDREISCVVSDPGGQTTGTLSGSAQ</sequence>
<dbReference type="AlphaFoldDB" id="A0A7W8QPR5"/>
<evidence type="ECO:0000313" key="3">
    <source>
        <dbReference type="EMBL" id="MBB5434221.1"/>
    </source>
</evidence>
<accession>A0A7W8QPR5</accession>
<dbReference type="Pfam" id="PF13845">
    <property type="entry name" value="Septum_form"/>
    <property type="match status" value="1"/>
</dbReference>
<reference evidence="3 4" key="1">
    <citation type="submission" date="2020-08" db="EMBL/GenBank/DDBJ databases">
        <title>Sequencing the genomes of 1000 actinobacteria strains.</title>
        <authorList>
            <person name="Klenk H.-P."/>
        </authorList>
    </citation>
    <scope>NUCLEOTIDE SEQUENCE [LARGE SCALE GENOMIC DNA]</scope>
    <source>
        <strain evidence="3 4">DSM 44551</strain>
    </source>
</reference>
<dbReference type="Proteomes" id="UP000572635">
    <property type="component" value="Unassembled WGS sequence"/>
</dbReference>
<dbReference type="InterPro" id="IPR026004">
    <property type="entry name" value="Septum_form"/>
</dbReference>
<comment type="caution">
    <text evidence="3">The sequence shown here is derived from an EMBL/GenBank/DDBJ whole genome shotgun (WGS) entry which is preliminary data.</text>
</comment>
<feature type="domain" description="Septum formation-related" evidence="2">
    <location>
        <begin position="88"/>
        <end position="186"/>
    </location>
</feature>